<feature type="domain" description="Methyltransferase" evidence="5">
    <location>
        <begin position="69"/>
        <end position="135"/>
    </location>
</feature>
<accession>A0A2R4XNJ4</accession>
<keyword evidence="4" id="KW-0732">Signal</keyword>
<dbReference type="PANTHER" id="PTHR13610:SF11">
    <property type="entry name" value="METHYLTRANSFERASE DOMAIN-CONTAINING PROTEIN"/>
    <property type="match status" value="1"/>
</dbReference>
<dbReference type="RefSeq" id="WP_108622838.1">
    <property type="nucleotide sequence ID" value="NZ_CP028901.1"/>
</dbReference>
<evidence type="ECO:0000256" key="3">
    <source>
        <dbReference type="ARBA" id="ARBA00022691"/>
    </source>
</evidence>
<sequence>MLHTLLGSLTVSIALFGTGAVFANDSKLGDDVYEPSVGQGGKDVIWVPTPDSLIKQMLDRADVQPTDIVYDLGAGDGKIAIAAARDYGARSYGIEFNPDMAALATRNAQRQGLADKVTIINGDIFQEDFSEATVVTLYLLPSLNLKLRPTLLDMKPGTRIVSNSFDMADWEPDDTLGKDYTQGYFWIVPAKVQGTWAIEGGVELDKAELNLTQQFQNVGGSITIHGETTPLLSAKLSGDNLVFRFTNPAGKHRVAELKVAGDRMVGNLLENTSLEEISASRVK</sequence>
<dbReference type="AlphaFoldDB" id="A0A2R4XNJ4"/>
<dbReference type="SUPFAM" id="SSF53335">
    <property type="entry name" value="S-adenosyl-L-methionine-dependent methyltransferases"/>
    <property type="match status" value="1"/>
</dbReference>
<dbReference type="Proteomes" id="UP000244571">
    <property type="component" value="Chromosome"/>
</dbReference>
<evidence type="ECO:0000256" key="2">
    <source>
        <dbReference type="ARBA" id="ARBA00022679"/>
    </source>
</evidence>
<dbReference type="EMBL" id="CP028901">
    <property type="protein sequence ID" value="AWB35382.1"/>
    <property type="molecule type" value="Genomic_DNA"/>
</dbReference>
<dbReference type="Pfam" id="PF13649">
    <property type="entry name" value="Methyltransf_25"/>
    <property type="match status" value="1"/>
</dbReference>
<keyword evidence="2 6" id="KW-0808">Transferase</keyword>
<evidence type="ECO:0000256" key="1">
    <source>
        <dbReference type="ARBA" id="ARBA00022603"/>
    </source>
</evidence>
<feature type="signal peptide" evidence="4">
    <location>
        <begin position="1"/>
        <end position="23"/>
    </location>
</feature>
<evidence type="ECO:0000259" key="5">
    <source>
        <dbReference type="Pfam" id="PF13649"/>
    </source>
</evidence>
<proteinExistence type="predicted"/>
<dbReference type="InterPro" id="IPR029063">
    <property type="entry name" value="SAM-dependent_MTases_sf"/>
</dbReference>
<feature type="chain" id="PRO_5015349345" evidence="4">
    <location>
        <begin position="24"/>
        <end position="283"/>
    </location>
</feature>
<protein>
    <submittedName>
        <fullName evidence="6">Class I SAM-dependent methyltransferase</fullName>
    </submittedName>
</protein>
<keyword evidence="7" id="KW-1185">Reference proteome</keyword>
<dbReference type="InterPro" id="IPR026170">
    <property type="entry name" value="FAM173A/B"/>
</dbReference>
<dbReference type="Gene3D" id="3.40.50.150">
    <property type="entry name" value="Vaccinia Virus protein VP39"/>
    <property type="match status" value="1"/>
</dbReference>
<evidence type="ECO:0000313" key="6">
    <source>
        <dbReference type="EMBL" id="AWB35382.1"/>
    </source>
</evidence>
<dbReference type="GO" id="GO:0016279">
    <property type="term" value="F:protein-lysine N-methyltransferase activity"/>
    <property type="evidence" value="ECO:0007669"/>
    <property type="project" value="InterPro"/>
</dbReference>
<dbReference type="KEGG" id="boz:DBV39_18375"/>
<dbReference type="PANTHER" id="PTHR13610">
    <property type="entry name" value="METHYLTRANSFERASE DOMAIN-CONTAINING PROTEIN"/>
    <property type="match status" value="1"/>
</dbReference>
<gene>
    <name evidence="6" type="ORF">DBV39_18375</name>
</gene>
<dbReference type="OrthoDB" id="281208at2"/>
<name>A0A2R4XNJ4_9BURK</name>
<organism evidence="6 7">
    <name type="scientific">Orrella marina</name>
    <dbReference type="NCBI Taxonomy" id="2163011"/>
    <lineage>
        <taxon>Bacteria</taxon>
        <taxon>Pseudomonadati</taxon>
        <taxon>Pseudomonadota</taxon>
        <taxon>Betaproteobacteria</taxon>
        <taxon>Burkholderiales</taxon>
        <taxon>Alcaligenaceae</taxon>
        <taxon>Orrella</taxon>
    </lineage>
</organism>
<reference evidence="6 7" key="1">
    <citation type="submission" date="2018-04" db="EMBL/GenBank/DDBJ databases">
        <title>Bordetella sp. HZ20 isolated from seawater.</title>
        <authorList>
            <person name="Sun C."/>
        </authorList>
    </citation>
    <scope>NUCLEOTIDE SEQUENCE [LARGE SCALE GENOMIC DNA]</scope>
    <source>
        <strain evidence="6 7">HZ20</strain>
    </source>
</reference>
<keyword evidence="1 6" id="KW-0489">Methyltransferase</keyword>
<dbReference type="InterPro" id="IPR041698">
    <property type="entry name" value="Methyltransf_25"/>
</dbReference>
<dbReference type="GO" id="GO:0032259">
    <property type="term" value="P:methylation"/>
    <property type="evidence" value="ECO:0007669"/>
    <property type="project" value="UniProtKB-KW"/>
</dbReference>
<evidence type="ECO:0000313" key="7">
    <source>
        <dbReference type="Proteomes" id="UP000244571"/>
    </source>
</evidence>
<dbReference type="CDD" id="cd02440">
    <property type="entry name" value="AdoMet_MTases"/>
    <property type="match status" value="1"/>
</dbReference>
<evidence type="ECO:0000256" key="4">
    <source>
        <dbReference type="SAM" id="SignalP"/>
    </source>
</evidence>
<keyword evidence="3" id="KW-0949">S-adenosyl-L-methionine</keyword>